<dbReference type="Gene3D" id="3.30.450.20">
    <property type="entry name" value="PAS domain"/>
    <property type="match status" value="7"/>
</dbReference>
<keyword evidence="4" id="KW-0808">Transferase</keyword>
<dbReference type="SMART" id="SM00091">
    <property type="entry name" value="PAS"/>
    <property type="match status" value="7"/>
</dbReference>
<keyword evidence="3" id="KW-0597">Phosphoprotein</keyword>
<feature type="domain" description="PAS" evidence="7">
    <location>
        <begin position="409"/>
        <end position="454"/>
    </location>
</feature>
<dbReference type="EMBL" id="CP071462">
    <property type="protein sequence ID" value="QSW99749.1"/>
    <property type="molecule type" value="Genomic_DNA"/>
</dbReference>
<feature type="domain" description="PAC" evidence="8">
    <location>
        <begin position="725"/>
        <end position="777"/>
    </location>
</feature>
<dbReference type="SMART" id="SM00086">
    <property type="entry name" value="PAC"/>
    <property type="match status" value="4"/>
</dbReference>
<feature type="domain" description="PAC" evidence="8">
    <location>
        <begin position="585"/>
        <end position="647"/>
    </location>
</feature>
<dbReference type="InterPro" id="IPR001610">
    <property type="entry name" value="PAC"/>
</dbReference>
<dbReference type="GeneID" id="63186029"/>
<dbReference type="InterPro" id="IPR005467">
    <property type="entry name" value="His_kinase_dom"/>
</dbReference>
<dbReference type="SMART" id="SM00388">
    <property type="entry name" value="HisKA"/>
    <property type="match status" value="1"/>
</dbReference>
<dbReference type="PRINTS" id="PR00344">
    <property type="entry name" value="BCTRLSENSOR"/>
</dbReference>
<feature type="domain" description="PAC" evidence="8">
    <location>
        <begin position="96"/>
        <end position="147"/>
    </location>
</feature>
<dbReference type="GO" id="GO:0006355">
    <property type="term" value="P:regulation of DNA-templated transcription"/>
    <property type="evidence" value="ECO:0007669"/>
    <property type="project" value="InterPro"/>
</dbReference>
<proteinExistence type="predicted"/>
<feature type="domain" description="PAS" evidence="7">
    <location>
        <begin position="21"/>
        <end position="91"/>
    </location>
</feature>
<reference evidence="9 10" key="1">
    <citation type="submission" date="2021-03" db="EMBL/GenBank/DDBJ databases">
        <title>Haloterrigena longa sp. nov. and Haloterrigena limicola sp. nov., extremely halophilic archaea isolated from a salt lake.</title>
        <authorList>
            <person name="Henglin C."/>
        </authorList>
    </citation>
    <scope>NUCLEOTIDE SEQUENCE [LARGE SCALE GENOMIC DNA]</scope>
    <source>
        <strain evidence="9 10">KZCA68</strain>
    </source>
</reference>
<dbReference type="Pfam" id="PF08448">
    <property type="entry name" value="PAS_4"/>
    <property type="match status" value="4"/>
</dbReference>
<dbReference type="InterPro" id="IPR035965">
    <property type="entry name" value="PAS-like_dom_sf"/>
</dbReference>
<dbReference type="AlphaFoldDB" id="A0A8A2VCI3"/>
<dbReference type="SUPFAM" id="SSF47384">
    <property type="entry name" value="Homodimeric domain of signal transducing histidine kinase"/>
    <property type="match status" value="1"/>
</dbReference>
<organism evidence="9 10">
    <name type="scientific">Haloterrigena alkaliphila</name>
    <dbReference type="NCBI Taxonomy" id="2816475"/>
    <lineage>
        <taxon>Archaea</taxon>
        <taxon>Methanobacteriati</taxon>
        <taxon>Methanobacteriota</taxon>
        <taxon>Stenosarchaea group</taxon>
        <taxon>Halobacteria</taxon>
        <taxon>Halobacteriales</taxon>
        <taxon>Natrialbaceae</taxon>
        <taxon>Haloterrigena</taxon>
    </lineage>
</organism>
<evidence type="ECO:0000313" key="10">
    <source>
        <dbReference type="Proteomes" id="UP000663203"/>
    </source>
</evidence>
<dbReference type="KEGG" id="hakz:J0X25_01950"/>
<dbReference type="PROSITE" id="PS50113">
    <property type="entry name" value="PAC"/>
    <property type="match status" value="5"/>
</dbReference>
<dbReference type="InterPro" id="IPR013656">
    <property type="entry name" value="PAS_4"/>
</dbReference>
<comment type="catalytic activity">
    <reaction evidence="1">
        <text>ATP + protein L-histidine = ADP + protein N-phospho-L-histidine.</text>
        <dbReference type="EC" id="2.7.13.3"/>
    </reaction>
</comment>
<dbReference type="InterPro" id="IPR036097">
    <property type="entry name" value="HisK_dim/P_sf"/>
</dbReference>
<dbReference type="InterPro" id="IPR003661">
    <property type="entry name" value="HisK_dim/P_dom"/>
</dbReference>
<name>A0A8A2VCI3_9EURY</name>
<dbReference type="InterPro" id="IPR013767">
    <property type="entry name" value="PAS_fold"/>
</dbReference>
<dbReference type="FunFam" id="3.30.565.10:FF:000006">
    <property type="entry name" value="Sensor histidine kinase WalK"/>
    <property type="match status" value="1"/>
</dbReference>
<dbReference type="PROSITE" id="PS50112">
    <property type="entry name" value="PAS"/>
    <property type="match status" value="4"/>
</dbReference>
<dbReference type="CDD" id="cd00082">
    <property type="entry name" value="HisKA"/>
    <property type="match status" value="1"/>
</dbReference>
<protein>
    <recommendedName>
        <fullName evidence="2">histidine kinase</fullName>
        <ecNumber evidence="2">2.7.13.3</ecNumber>
    </recommendedName>
</protein>
<dbReference type="RefSeq" id="WP_207289355.1">
    <property type="nucleotide sequence ID" value="NZ_CP071462.1"/>
</dbReference>
<dbReference type="Pfam" id="PF00512">
    <property type="entry name" value="HisKA"/>
    <property type="match status" value="1"/>
</dbReference>
<feature type="domain" description="PAC" evidence="8">
    <location>
        <begin position="855"/>
        <end position="910"/>
    </location>
</feature>
<dbReference type="PROSITE" id="PS50109">
    <property type="entry name" value="HIS_KIN"/>
    <property type="match status" value="1"/>
</dbReference>
<dbReference type="Proteomes" id="UP000663203">
    <property type="component" value="Chromosome"/>
</dbReference>
<keyword evidence="5" id="KW-0418">Kinase</keyword>
<dbReference type="InterPro" id="IPR004358">
    <property type="entry name" value="Sig_transdc_His_kin-like_C"/>
</dbReference>
<dbReference type="SMART" id="SM00387">
    <property type="entry name" value="HATPase_c"/>
    <property type="match status" value="1"/>
</dbReference>
<feature type="domain" description="PAS" evidence="7">
    <location>
        <begin position="284"/>
        <end position="357"/>
    </location>
</feature>
<dbReference type="InterPro" id="IPR036890">
    <property type="entry name" value="HATPase_C_sf"/>
</dbReference>
<sequence length="1141" mass="130465">MGTRADASEGSFWGDAENDVALQRYQTLVNTIDDGIYQLDSNGRFVAVNEVIVETTGYTRDELLGEHVSLVLAENDIVDIEREIRTRVTAEDDSIATLELGIQTADGGTVPCELRINPLMDGGEFEGTIGVARDLSEQKHRLDTLESTRDSYESIATVLDESDIGAFVIDGDLEVAWIDETAEEYFGLDRNEIIGRDKRQVLEETMKHNFADPERFEETVSGVYEDNSYTERFECRLTADDDREGRWLEHYSKPVETGQYAGGRIELYYDITDRKRSEDALRESEEEFRSLADAVEEYAIFRLDSDGSVVSWNEGASRIKGYDRNEILGEHFSTFYTEEDRDAGVPERNLERALENGSVEDEGWRVRQDGTRFWANVTISAVRDADGTHRGYLKVTRDMTDRREREQELESELQRMLGRISDAFYAVDEDFHFTHVNERAEELLQHSEEELLGKRLWDVFPSAAEIDDVWEAFHTARDEQEATSYELYYDTLDFWVEANLYPSETGISVYFRDVTERKKREQARKESEQRYRTLAEYFPNGLVTLFDHDLEYTLAAGQGFDWIPVDPDDLEGKNFRDVWPDETVDDLEPAFQAALEGEEASIELCYEGREWVLRSVPITDERGDVFAGMTMAQDITEQKERERYLEDAKAQLEAATEAGAVGTWEWRIPEDTFVTGASFARTFGVDPDAAREGVPLERITSSIHEDDRERVERKIQEAVESGDEYEEEYRVWNADGELRWVVARGHVECDEDGDPITFPGALTDITERKQAELEAQEQRKQLETLFDVLPVGAVVSDADGSMIRANDTAKEIWGGDVFNADGFEDYEKYSAVWADSGEGVEPEDWTMYQVLQGEEVMEPNVYEITTFDDGRRIIMEHGMPVRNERGDVSRAVVTLTDITERRKSQRKLEATVEKLEESNERLEQFAYAASHDLQEPLRMVTSYLQLLESRYADAFDEDGREFLEFAVDGAERMREMIDGLLAYSRVETRGDPIEPIELEDVFSDVVDNLQIQIEETDAEITTERLPRVKGDDTQMRQVFQNLLSNAITYSGDEPPRVHVGARRRGQKWVISVEDEGIGIDPDDQDRIFTVFDRLHSQEEHSGTGIGLALCERIVERHEGEIWVESEPGEGSTFSFTLPAAE</sequence>
<feature type="domain" description="PAC" evidence="8">
    <location>
        <begin position="359"/>
        <end position="411"/>
    </location>
</feature>
<dbReference type="Pfam" id="PF08447">
    <property type="entry name" value="PAS_3"/>
    <property type="match status" value="1"/>
</dbReference>
<keyword evidence="10" id="KW-1185">Reference proteome</keyword>
<evidence type="ECO:0000259" key="8">
    <source>
        <dbReference type="PROSITE" id="PS50113"/>
    </source>
</evidence>
<dbReference type="PANTHER" id="PTHR43304:SF1">
    <property type="entry name" value="PAC DOMAIN-CONTAINING PROTEIN"/>
    <property type="match status" value="1"/>
</dbReference>
<feature type="domain" description="Histidine kinase" evidence="6">
    <location>
        <begin position="928"/>
        <end position="1141"/>
    </location>
</feature>
<evidence type="ECO:0000313" key="9">
    <source>
        <dbReference type="EMBL" id="QSW99749.1"/>
    </source>
</evidence>
<evidence type="ECO:0000256" key="1">
    <source>
        <dbReference type="ARBA" id="ARBA00000085"/>
    </source>
</evidence>
<feature type="domain" description="PAS" evidence="7">
    <location>
        <begin position="151"/>
        <end position="196"/>
    </location>
</feature>
<dbReference type="Gene3D" id="2.10.70.100">
    <property type="match status" value="1"/>
</dbReference>
<dbReference type="InterPro" id="IPR013655">
    <property type="entry name" value="PAS_fold_3"/>
</dbReference>
<evidence type="ECO:0000256" key="2">
    <source>
        <dbReference type="ARBA" id="ARBA00012438"/>
    </source>
</evidence>
<dbReference type="Pfam" id="PF00989">
    <property type="entry name" value="PAS"/>
    <property type="match status" value="1"/>
</dbReference>
<dbReference type="InterPro" id="IPR052162">
    <property type="entry name" value="Sensor_kinase/Photoreceptor"/>
</dbReference>
<dbReference type="EC" id="2.7.13.3" evidence="2"/>
<accession>A0A8A2VCI3</accession>
<dbReference type="Pfam" id="PF13426">
    <property type="entry name" value="PAS_9"/>
    <property type="match status" value="1"/>
</dbReference>
<dbReference type="Gene3D" id="1.10.287.130">
    <property type="match status" value="1"/>
</dbReference>
<dbReference type="CDD" id="cd00130">
    <property type="entry name" value="PAS"/>
    <property type="match status" value="5"/>
</dbReference>
<dbReference type="PANTHER" id="PTHR43304">
    <property type="entry name" value="PHYTOCHROME-LIKE PROTEIN CPH1"/>
    <property type="match status" value="1"/>
</dbReference>
<evidence type="ECO:0000256" key="4">
    <source>
        <dbReference type="ARBA" id="ARBA00022679"/>
    </source>
</evidence>
<dbReference type="InterPro" id="IPR000700">
    <property type="entry name" value="PAS-assoc_C"/>
</dbReference>
<evidence type="ECO:0000256" key="5">
    <source>
        <dbReference type="ARBA" id="ARBA00022777"/>
    </source>
</evidence>
<gene>
    <name evidence="9" type="ORF">J0X25_01950</name>
</gene>
<evidence type="ECO:0000259" key="6">
    <source>
        <dbReference type="PROSITE" id="PS50109"/>
    </source>
</evidence>
<dbReference type="Pfam" id="PF02518">
    <property type="entry name" value="HATPase_c"/>
    <property type="match status" value="1"/>
</dbReference>
<evidence type="ECO:0000256" key="3">
    <source>
        <dbReference type="ARBA" id="ARBA00022553"/>
    </source>
</evidence>
<dbReference type="SUPFAM" id="SSF55785">
    <property type="entry name" value="PYP-like sensor domain (PAS domain)"/>
    <property type="match status" value="7"/>
</dbReference>
<dbReference type="Gene3D" id="3.30.565.10">
    <property type="entry name" value="Histidine kinase-like ATPase, C-terminal domain"/>
    <property type="match status" value="1"/>
</dbReference>
<dbReference type="InterPro" id="IPR000014">
    <property type="entry name" value="PAS"/>
</dbReference>
<dbReference type="NCBIfam" id="TIGR00229">
    <property type="entry name" value="sensory_box"/>
    <property type="match status" value="6"/>
</dbReference>
<evidence type="ECO:0000259" key="7">
    <source>
        <dbReference type="PROSITE" id="PS50112"/>
    </source>
</evidence>
<dbReference type="Gene3D" id="6.10.250.490">
    <property type="match status" value="1"/>
</dbReference>
<dbReference type="SUPFAM" id="SSF55874">
    <property type="entry name" value="ATPase domain of HSP90 chaperone/DNA topoisomerase II/histidine kinase"/>
    <property type="match status" value="1"/>
</dbReference>
<dbReference type="InterPro" id="IPR003594">
    <property type="entry name" value="HATPase_dom"/>
</dbReference>
<dbReference type="GO" id="GO:0000155">
    <property type="term" value="F:phosphorelay sensor kinase activity"/>
    <property type="evidence" value="ECO:0007669"/>
    <property type="project" value="InterPro"/>
</dbReference>